<dbReference type="PANTHER" id="PTHR43161:SF9">
    <property type="entry name" value="SORBITOL DEHYDROGENASE"/>
    <property type="match status" value="1"/>
</dbReference>
<comment type="cofactor">
    <cofactor evidence="1">
        <name>Zn(2+)</name>
        <dbReference type="ChEBI" id="CHEBI:29105"/>
    </cofactor>
</comment>
<evidence type="ECO:0000256" key="4">
    <source>
        <dbReference type="ARBA" id="ARBA00022833"/>
    </source>
</evidence>
<evidence type="ECO:0000256" key="5">
    <source>
        <dbReference type="ARBA" id="ARBA00023002"/>
    </source>
</evidence>
<keyword evidence="4" id="KW-0862">Zinc</keyword>
<dbReference type="Pfam" id="PF08240">
    <property type="entry name" value="ADH_N"/>
    <property type="match status" value="1"/>
</dbReference>
<dbReference type="Gene3D" id="3.40.50.720">
    <property type="entry name" value="NAD(P)-binding Rossmann-like Domain"/>
    <property type="match status" value="1"/>
</dbReference>
<evidence type="ECO:0000259" key="6">
    <source>
        <dbReference type="SMART" id="SM00829"/>
    </source>
</evidence>
<dbReference type="PANTHER" id="PTHR43161">
    <property type="entry name" value="SORBITOL DEHYDROGENASE"/>
    <property type="match status" value="1"/>
</dbReference>
<accession>A0ABT1DPT0</accession>
<dbReference type="InterPro" id="IPR020843">
    <property type="entry name" value="ER"/>
</dbReference>
<dbReference type="SUPFAM" id="SSF51735">
    <property type="entry name" value="NAD(P)-binding Rossmann-fold domains"/>
    <property type="match status" value="1"/>
</dbReference>
<dbReference type="RefSeq" id="WP_253238945.1">
    <property type="nucleotide sequence ID" value="NZ_JAMYJR010000021.1"/>
</dbReference>
<dbReference type="SUPFAM" id="SSF50129">
    <property type="entry name" value="GroES-like"/>
    <property type="match status" value="1"/>
</dbReference>
<keyword evidence="3" id="KW-0479">Metal-binding</keyword>
<organism evidence="7 8">
    <name type="scientific">Paractinoplanes aksuensis</name>
    <dbReference type="NCBI Taxonomy" id="2939490"/>
    <lineage>
        <taxon>Bacteria</taxon>
        <taxon>Bacillati</taxon>
        <taxon>Actinomycetota</taxon>
        <taxon>Actinomycetes</taxon>
        <taxon>Micromonosporales</taxon>
        <taxon>Micromonosporaceae</taxon>
        <taxon>Paractinoplanes</taxon>
    </lineage>
</organism>
<dbReference type="EMBL" id="JAMYJR010000021">
    <property type="protein sequence ID" value="MCO8272858.1"/>
    <property type="molecule type" value="Genomic_DNA"/>
</dbReference>
<proteinExistence type="inferred from homology"/>
<evidence type="ECO:0000313" key="8">
    <source>
        <dbReference type="Proteomes" id="UP001523369"/>
    </source>
</evidence>
<dbReference type="Gene3D" id="3.90.180.10">
    <property type="entry name" value="Medium-chain alcohol dehydrogenases, catalytic domain"/>
    <property type="match status" value="1"/>
</dbReference>
<dbReference type="InterPro" id="IPR011032">
    <property type="entry name" value="GroES-like_sf"/>
</dbReference>
<keyword evidence="5" id="KW-0560">Oxidoreductase</keyword>
<comment type="similarity">
    <text evidence="2">Belongs to the zinc-containing alcohol dehydrogenase family.</text>
</comment>
<reference evidence="7 8" key="1">
    <citation type="submission" date="2022-06" db="EMBL/GenBank/DDBJ databases">
        <title>New Species of the Genus Actinoplanes, ActinopZanes ferrugineus.</title>
        <authorList>
            <person name="Ding P."/>
        </authorList>
    </citation>
    <scope>NUCLEOTIDE SEQUENCE [LARGE SCALE GENOMIC DNA]</scope>
    <source>
        <strain evidence="7 8">TRM88003</strain>
    </source>
</reference>
<keyword evidence="8" id="KW-1185">Reference proteome</keyword>
<dbReference type="InterPro" id="IPR013149">
    <property type="entry name" value="ADH-like_C"/>
</dbReference>
<evidence type="ECO:0000256" key="1">
    <source>
        <dbReference type="ARBA" id="ARBA00001947"/>
    </source>
</evidence>
<sequence length="335" mass="34595">MTGTNHRQTVVAAPGIVELRPATALTPAPGEVVVRMRMVGICGSDVHALHGRHPFVSLPYAPGHEILGVVESDGRRVVIEPVLSCGHCKYCRDGRYNLCATMAFFGCTTTGGGLADRFAVPADRLVPVPDEVSDLHAVLIEPLSTPVHAVRLAGPDLAGRTVAVLGAGTIGLLTMAAARHAGAARIAVSDLSPHKRELALDLGADSVHDAASPDLVRDIRADLGTSADVVFDCVAVQSSVDQAIAIAVKGGTVMIVGVPAAPVTVPLPEIQDLQVRIQGSATYTREDIDQAIALLAAGAVDPARIVTARYPLAQVDQAFAAAGSGRHVKVVVTAG</sequence>
<dbReference type="SMART" id="SM00829">
    <property type="entry name" value="PKS_ER"/>
    <property type="match status" value="1"/>
</dbReference>
<evidence type="ECO:0000256" key="2">
    <source>
        <dbReference type="ARBA" id="ARBA00008072"/>
    </source>
</evidence>
<dbReference type="Proteomes" id="UP001523369">
    <property type="component" value="Unassembled WGS sequence"/>
</dbReference>
<name>A0ABT1DPT0_9ACTN</name>
<protein>
    <submittedName>
        <fullName evidence="7">Zinc-binding dehydrogenase</fullName>
    </submittedName>
</protein>
<comment type="caution">
    <text evidence="7">The sequence shown here is derived from an EMBL/GenBank/DDBJ whole genome shotgun (WGS) entry which is preliminary data.</text>
</comment>
<evidence type="ECO:0000313" key="7">
    <source>
        <dbReference type="EMBL" id="MCO8272858.1"/>
    </source>
</evidence>
<dbReference type="Pfam" id="PF00107">
    <property type="entry name" value="ADH_zinc_N"/>
    <property type="match status" value="1"/>
</dbReference>
<evidence type="ECO:0000256" key="3">
    <source>
        <dbReference type="ARBA" id="ARBA00022723"/>
    </source>
</evidence>
<feature type="domain" description="Enoyl reductase (ER)" evidence="6">
    <location>
        <begin position="15"/>
        <end position="332"/>
    </location>
</feature>
<gene>
    <name evidence="7" type="ORF">M1L60_19880</name>
</gene>
<dbReference type="InterPro" id="IPR013154">
    <property type="entry name" value="ADH-like_N"/>
</dbReference>
<dbReference type="InterPro" id="IPR036291">
    <property type="entry name" value="NAD(P)-bd_dom_sf"/>
</dbReference>